<protein>
    <submittedName>
        <fullName evidence="2">Uncharacterized protein</fullName>
    </submittedName>
</protein>
<dbReference type="RefSeq" id="XP_022581355.1">
    <property type="nucleotide sequence ID" value="XM_022726203.1"/>
</dbReference>
<name>A0A1L9SI13_9EURO</name>
<evidence type="ECO:0000256" key="1">
    <source>
        <dbReference type="SAM" id="Phobius"/>
    </source>
</evidence>
<evidence type="ECO:0000313" key="2">
    <source>
        <dbReference type="EMBL" id="OJJ46845.1"/>
    </source>
</evidence>
<proteinExistence type="predicted"/>
<feature type="transmembrane region" description="Helical" evidence="1">
    <location>
        <begin position="34"/>
        <end position="55"/>
    </location>
</feature>
<sequence length="159" mass="17719">MQCAAIYVCFGLAYKILALAFISPSHLQYPSPPALQNGVFWLLIHVVLAPLLHGVQFCEWLARGILVSASLTNSSSPRLRPPLLARRVLPPATADSYAEENQSPKKHFLPKQQVFGTTTLNYNNLATAIALNATGLAHWNRRRFEPLDRVIMVLPYRAN</sequence>
<keyword evidence="3" id="KW-1185">Reference proteome</keyword>
<organism evidence="2 3">
    <name type="scientific">Penicilliopsis zonata CBS 506.65</name>
    <dbReference type="NCBI Taxonomy" id="1073090"/>
    <lineage>
        <taxon>Eukaryota</taxon>
        <taxon>Fungi</taxon>
        <taxon>Dikarya</taxon>
        <taxon>Ascomycota</taxon>
        <taxon>Pezizomycotina</taxon>
        <taxon>Eurotiomycetes</taxon>
        <taxon>Eurotiomycetidae</taxon>
        <taxon>Eurotiales</taxon>
        <taxon>Aspergillaceae</taxon>
        <taxon>Penicilliopsis</taxon>
    </lineage>
</organism>
<dbReference type="AlphaFoldDB" id="A0A1L9SI13"/>
<dbReference type="GeneID" id="34612667"/>
<dbReference type="Proteomes" id="UP000184188">
    <property type="component" value="Unassembled WGS sequence"/>
</dbReference>
<keyword evidence="1" id="KW-0472">Membrane</keyword>
<reference evidence="3" key="1">
    <citation type="journal article" date="2017" name="Genome Biol.">
        <title>Comparative genomics reveals high biological diversity and specific adaptations in the industrially and medically important fungal genus Aspergillus.</title>
        <authorList>
            <person name="de Vries R.P."/>
            <person name="Riley R."/>
            <person name="Wiebenga A."/>
            <person name="Aguilar-Osorio G."/>
            <person name="Amillis S."/>
            <person name="Uchima C.A."/>
            <person name="Anderluh G."/>
            <person name="Asadollahi M."/>
            <person name="Askin M."/>
            <person name="Barry K."/>
            <person name="Battaglia E."/>
            <person name="Bayram O."/>
            <person name="Benocci T."/>
            <person name="Braus-Stromeyer S.A."/>
            <person name="Caldana C."/>
            <person name="Canovas D."/>
            <person name="Cerqueira G.C."/>
            <person name="Chen F."/>
            <person name="Chen W."/>
            <person name="Choi C."/>
            <person name="Clum A."/>
            <person name="Dos Santos R.A."/>
            <person name="Damasio A.R."/>
            <person name="Diallinas G."/>
            <person name="Emri T."/>
            <person name="Fekete E."/>
            <person name="Flipphi M."/>
            <person name="Freyberg S."/>
            <person name="Gallo A."/>
            <person name="Gournas C."/>
            <person name="Habgood R."/>
            <person name="Hainaut M."/>
            <person name="Harispe M.L."/>
            <person name="Henrissat B."/>
            <person name="Hilden K.S."/>
            <person name="Hope R."/>
            <person name="Hossain A."/>
            <person name="Karabika E."/>
            <person name="Karaffa L."/>
            <person name="Karanyi Z."/>
            <person name="Krasevec N."/>
            <person name="Kuo A."/>
            <person name="Kusch H."/>
            <person name="LaButti K."/>
            <person name="Lagendijk E.L."/>
            <person name="Lapidus A."/>
            <person name="Levasseur A."/>
            <person name="Lindquist E."/>
            <person name="Lipzen A."/>
            <person name="Logrieco A.F."/>
            <person name="MacCabe A."/>
            <person name="Maekelae M.R."/>
            <person name="Malavazi I."/>
            <person name="Melin P."/>
            <person name="Meyer V."/>
            <person name="Mielnichuk N."/>
            <person name="Miskei M."/>
            <person name="Molnar A.P."/>
            <person name="Mule G."/>
            <person name="Ngan C.Y."/>
            <person name="Orejas M."/>
            <person name="Orosz E."/>
            <person name="Ouedraogo J.P."/>
            <person name="Overkamp K.M."/>
            <person name="Park H.-S."/>
            <person name="Perrone G."/>
            <person name="Piumi F."/>
            <person name="Punt P.J."/>
            <person name="Ram A.F."/>
            <person name="Ramon A."/>
            <person name="Rauscher S."/>
            <person name="Record E."/>
            <person name="Riano-Pachon D.M."/>
            <person name="Robert V."/>
            <person name="Roehrig J."/>
            <person name="Ruller R."/>
            <person name="Salamov A."/>
            <person name="Salih N.S."/>
            <person name="Samson R.A."/>
            <person name="Sandor E."/>
            <person name="Sanguinetti M."/>
            <person name="Schuetze T."/>
            <person name="Sepcic K."/>
            <person name="Shelest E."/>
            <person name="Sherlock G."/>
            <person name="Sophianopoulou V."/>
            <person name="Squina F.M."/>
            <person name="Sun H."/>
            <person name="Susca A."/>
            <person name="Todd R.B."/>
            <person name="Tsang A."/>
            <person name="Unkles S.E."/>
            <person name="van de Wiele N."/>
            <person name="van Rossen-Uffink D."/>
            <person name="Oliveira J.V."/>
            <person name="Vesth T.C."/>
            <person name="Visser J."/>
            <person name="Yu J.-H."/>
            <person name="Zhou M."/>
            <person name="Andersen M.R."/>
            <person name="Archer D.B."/>
            <person name="Baker S.E."/>
            <person name="Benoit I."/>
            <person name="Brakhage A.A."/>
            <person name="Braus G.H."/>
            <person name="Fischer R."/>
            <person name="Frisvad J.C."/>
            <person name="Goldman G.H."/>
            <person name="Houbraken J."/>
            <person name="Oakley B."/>
            <person name="Pocsi I."/>
            <person name="Scazzocchio C."/>
            <person name="Seiboth B."/>
            <person name="vanKuyk P.A."/>
            <person name="Wortman J."/>
            <person name="Dyer P.S."/>
            <person name="Grigoriev I.V."/>
        </authorList>
    </citation>
    <scope>NUCLEOTIDE SEQUENCE [LARGE SCALE GENOMIC DNA]</scope>
    <source>
        <strain evidence="3">CBS 506.65</strain>
    </source>
</reference>
<dbReference type="EMBL" id="KV878341">
    <property type="protein sequence ID" value="OJJ46845.1"/>
    <property type="molecule type" value="Genomic_DNA"/>
</dbReference>
<keyword evidence="1" id="KW-1133">Transmembrane helix</keyword>
<dbReference type="VEuPathDB" id="FungiDB:ASPZODRAFT_15539"/>
<accession>A0A1L9SI13</accession>
<gene>
    <name evidence="2" type="ORF">ASPZODRAFT_15539</name>
</gene>
<evidence type="ECO:0000313" key="3">
    <source>
        <dbReference type="Proteomes" id="UP000184188"/>
    </source>
</evidence>
<keyword evidence="1" id="KW-0812">Transmembrane</keyword>